<organism evidence="1 2">
    <name type="scientific">Pistacia integerrima</name>
    <dbReference type="NCBI Taxonomy" id="434235"/>
    <lineage>
        <taxon>Eukaryota</taxon>
        <taxon>Viridiplantae</taxon>
        <taxon>Streptophyta</taxon>
        <taxon>Embryophyta</taxon>
        <taxon>Tracheophyta</taxon>
        <taxon>Spermatophyta</taxon>
        <taxon>Magnoliopsida</taxon>
        <taxon>eudicotyledons</taxon>
        <taxon>Gunneridae</taxon>
        <taxon>Pentapetalae</taxon>
        <taxon>rosids</taxon>
        <taxon>malvids</taxon>
        <taxon>Sapindales</taxon>
        <taxon>Anacardiaceae</taxon>
        <taxon>Pistacia</taxon>
    </lineage>
</organism>
<dbReference type="Proteomes" id="UP001163603">
    <property type="component" value="Chromosome 2"/>
</dbReference>
<reference evidence="2" key="1">
    <citation type="journal article" date="2023" name="G3 (Bethesda)">
        <title>Genome assembly and association tests identify interacting loci associated with vigor, precocity, and sex in interspecific pistachio rootstocks.</title>
        <authorList>
            <person name="Palmer W."/>
            <person name="Jacygrad E."/>
            <person name="Sagayaradj S."/>
            <person name="Cavanaugh K."/>
            <person name="Han R."/>
            <person name="Bertier L."/>
            <person name="Beede B."/>
            <person name="Kafkas S."/>
            <person name="Golino D."/>
            <person name="Preece J."/>
            <person name="Michelmore R."/>
        </authorList>
    </citation>
    <scope>NUCLEOTIDE SEQUENCE [LARGE SCALE GENOMIC DNA]</scope>
</reference>
<dbReference type="EMBL" id="CM047737">
    <property type="protein sequence ID" value="KAJ0048596.1"/>
    <property type="molecule type" value="Genomic_DNA"/>
</dbReference>
<keyword evidence="2" id="KW-1185">Reference proteome</keyword>
<comment type="caution">
    <text evidence="1">The sequence shown here is derived from an EMBL/GenBank/DDBJ whole genome shotgun (WGS) entry which is preliminary data.</text>
</comment>
<evidence type="ECO:0000313" key="1">
    <source>
        <dbReference type="EMBL" id="KAJ0048596.1"/>
    </source>
</evidence>
<accession>A0ACC0ZDP0</accession>
<gene>
    <name evidence="1" type="ORF">Pint_16196</name>
</gene>
<proteinExistence type="predicted"/>
<name>A0ACC0ZDP0_9ROSI</name>
<sequence length="77" mass="8811">MLRNPLLYGLSLEVLKEDTTLAERRADLIHSAATILDRKNLIKYDRKSGYFQVTDLARIASYYYITHGTIATYNALS</sequence>
<protein>
    <submittedName>
        <fullName evidence="1">Uncharacterized protein</fullName>
    </submittedName>
</protein>
<evidence type="ECO:0000313" key="2">
    <source>
        <dbReference type="Proteomes" id="UP001163603"/>
    </source>
</evidence>